<evidence type="ECO:0008006" key="7">
    <source>
        <dbReference type="Google" id="ProtNLM"/>
    </source>
</evidence>
<feature type="domain" description="Pirin C-terminal" evidence="4">
    <location>
        <begin position="181"/>
        <end position="282"/>
    </location>
</feature>
<accession>A0ABX1VH77</accession>
<proteinExistence type="inferred from homology"/>
<evidence type="ECO:0000259" key="3">
    <source>
        <dbReference type="Pfam" id="PF02678"/>
    </source>
</evidence>
<dbReference type="InterPro" id="IPR012093">
    <property type="entry name" value="Pirin"/>
</dbReference>
<name>A0ABX1VH77_9PLAN</name>
<evidence type="ECO:0000259" key="4">
    <source>
        <dbReference type="Pfam" id="PF05726"/>
    </source>
</evidence>
<gene>
    <name evidence="5" type="ORF">LzC2_35530</name>
</gene>
<comment type="similarity">
    <text evidence="1 2">Belongs to the pirin family.</text>
</comment>
<dbReference type="PIRSF" id="PIRSF006232">
    <property type="entry name" value="Pirin"/>
    <property type="match status" value="1"/>
</dbReference>
<dbReference type="PANTHER" id="PTHR43594">
    <property type="entry name" value="QUERCETIN 2,3-DIOXYGENASE"/>
    <property type="match status" value="1"/>
</dbReference>
<evidence type="ECO:0000313" key="6">
    <source>
        <dbReference type="Proteomes" id="UP000609651"/>
    </source>
</evidence>
<dbReference type="Pfam" id="PF02678">
    <property type="entry name" value="Pirin"/>
    <property type="match status" value="1"/>
</dbReference>
<dbReference type="EMBL" id="WTPX01000154">
    <property type="protein sequence ID" value="NNJ27449.1"/>
    <property type="molecule type" value="Genomic_DNA"/>
</dbReference>
<dbReference type="InterPro" id="IPR011051">
    <property type="entry name" value="RmlC_Cupin_sf"/>
</dbReference>
<feature type="domain" description="Pirin N-terminal" evidence="3">
    <location>
        <begin position="25"/>
        <end position="126"/>
    </location>
</feature>
<dbReference type="Pfam" id="PF05726">
    <property type="entry name" value="Pirin_C"/>
    <property type="match status" value="1"/>
</dbReference>
<dbReference type="InterPro" id="IPR008778">
    <property type="entry name" value="Pirin_C_dom"/>
</dbReference>
<dbReference type="RefSeq" id="WP_171189358.1">
    <property type="nucleotide sequence ID" value="NZ_WTPX01000154.1"/>
</dbReference>
<keyword evidence="6" id="KW-1185">Reference proteome</keyword>
<dbReference type="Proteomes" id="UP000609651">
    <property type="component" value="Unassembled WGS sequence"/>
</dbReference>
<reference evidence="5 6" key="1">
    <citation type="journal article" date="2020" name="Syst. Appl. Microbiol.">
        <title>Alienimonas chondri sp. nov., a novel planctomycete isolated from the biofilm of the red alga Chondrus crispus.</title>
        <authorList>
            <person name="Vitorino I."/>
            <person name="Albuquerque L."/>
            <person name="Wiegand S."/>
            <person name="Kallscheuer N."/>
            <person name="da Costa M.S."/>
            <person name="Lobo-da-Cunha A."/>
            <person name="Jogler C."/>
            <person name="Lage O.M."/>
        </authorList>
    </citation>
    <scope>NUCLEOTIDE SEQUENCE [LARGE SCALE GENOMIC DNA]</scope>
    <source>
        <strain evidence="5 6">LzC2</strain>
    </source>
</reference>
<dbReference type="CDD" id="cd02247">
    <property type="entry name" value="cupin_pirin_C"/>
    <property type="match status" value="1"/>
</dbReference>
<dbReference type="CDD" id="cd02909">
    <property type="entry name" value="cupin_pirin_N"/>
    <property type="match status" value="1"/>
</dbReference>
<dbReference type="SUPFAM" id="SSF51182">
    <property type="entry name" value="RmlC-like cupins"/>
    <property type="match status" value="1"/>
</dbReference>
<evidence type="ECO:0000313" key="5">
    <source>
        <dbReference type="EMBL" id="NNJ27449.1"/>
    </source>
</evidence>
<dbReference type="InterPro" id="IPR053186">
    <property type="entry name" value="QDO-related"/>
</dbReference>
<dbReference type="PANTHER" id="PTHR43594:SF1">
    <property type="entry name" value="QUERCETIN 2,3-DIOXYGENASE PA2418-RELATED"/>
    <property type="match status" value="1"/>
</dbReference>
<comment type="caution">
    <text evidence="5">The sequence shown here is derived from an EMBL/GenBank/DDBJ whole genome shotgun (WGS) entry which is preliminary data.</text>
</comment>
<sequence>MKSIERLVRNVPQHWVGDGFPVRSLFSYAEGAAFDPFLLLDYGGPQEFAPAQKKRGVDVHPHRGFETVTIVYQGELEHRDSSGSHGSIGPGDVQWMTAGSGLVHEEFHSQRFTREGGTLEMVQLWVNLPAADKNAAPGYQEIVDAQIPRVPLPNDAGVARIIAGEFSGSNGPAQTFTPINVWDLQVKAGHAVDLALPAGHTSLLILQNGAARVNETEMSAVELALLDREGDGVELRAETDARVLVLTGAPLNEPVVGQGPFVMNTREEIREAIQDFQTGKMGRLPTTE</sequence>
<dbReference type="InterPro" id="IPR003829">
    <property type="entry name" value="Pirin_N_dom"/>
</dbReference>
<evidence type="ECO:0000256" key="1">
    <source>
        <dbReference type="ARBA" id="ARBA00008416"/>
    </source>
</evidence>
<evidence type="ECO:0000256" key="2">
    <source>
        <dbReference type="RuleBase" id="RU003457"/>
    </source>
</evidence>
<protein>
    <recommendedName>
        <fullName evidence="7">Pirin family protein</fullName>
    </recommendedName>
</protein>
<dbReference type="Gene3D" id="2.60.120.10">
    <property type="entry name" value="Jelly Rolls"/>
    <property type="match status" value="2"/>
</dbReference>
<dbReference type="InterPro" id="IPR014710">
    <property type="entry name" value="RmlC-like_jellyroll"/>
</dbReference>
<organism evidence="5 6">
    <name type="scientific">Alienimonas chondri</name>
    <dbReference type="NCBI Taxonomy" id="2681879"/>
    <lineage>
        <taxon>Bacteria</taxon>
        <taxon>Pseudomonadati</taxon>
        <taxon>Planctomycetota</taxon>
        <taxon>Planctomycetia</taxon>
        <taxon>Planctomycetales</taxon>
        <taxon>Planctomycetaceae</taxon>
        <taxon>Alienimonas</taxon>
    </lineage>
</organism>